<dbReference type="EMBL" id="JARKIF010000012">
    <property type="protein sequence ID" value="KAJ7625959.1"/>
    <property type="molecule type" value="Genomic_DNA"/>
</dbReference>
<evidence type="ECO:0008006" key="3">
    <source>
        <dbReference type="Google" id="ProtNLM"/>
    </source>
</evidence>
<sequence length="306" mass="34540">MSDLDIEWALSAARGNLVPSYEQRESIQRAVAQLQHRLESQQDLENTEVDDLPRQIAVFSSLLAHIRRLPPEILGTIMSDLDIEWALSAARENLVPSDEQRASIEQAVAQLQHHLESQEDFENTHDLRRQIAVFSSLLAPIRRLPPEILSQIWIQPSLDTPAPRSSYIRLPRFSGRGTNPVLAVSFHWRAIAVSTPKFWASFYVDLLGTDNTARLLELYLERSKQCLLSIRISGGGPVHPSILKQLIDSSERWVWIRLSSSHLSLFSPIRGRLQALVALDLIVYNGNAHQEKATWLGSTPESPEAQ</sequence>
<gene>
    <name evidence="1" type="ORF">FB45DRAFT_74094</name>
</gene>
<comment type="caution">
    <text evidence="1">The sequence shown here is derived from an EMBL/GenBank/DDBJ whole genome shotgun (WGS) entry which is preliminary data.</text>
</comment>
<keyword evidence="2" id="KW-1185">Reference proteome</keyword>
<organism evidence="1 2">
    <name type="scientific">Roridomyces roridus</name>
    <dbReference type="NCBI Taxonomy" id="1738132"/>
    <lineage>
        <taxon>Eukaryota</taxon>
        <taxon>Fungi</taxon>
        <taxon>Dikarya</taxon>
        <taxon>Basidiomycota</taxon>
        <taxon>Agaricomycotina</taxon>
        <taxon>Agaricomycetes</taxon>
        <taxon>Agaricomycetidae</taxon>
        <taxon>Agaricales</taxon>
        <taxon>Marasmiineae</taxon>
        <taxon>Mycenaceae</taxon>
        <taxon>Roridomyces</taxon>
    </lineage>
</organism>
<reference evidence="1" key="1">
    <citation type="submission" date="2023-03" db="EMBL/GenBank/DDBJ databases">
        <title>Massive genome expansion in bonnet fungi (Mycena s.s.) driven by repeated elements and novel gene families across ecological guilds.</title>
        <authorList>
            <consortium name="Lawrence Berkeley National Laboratory"/>
            <person name="Harder C.B."/>
            <person name="Miyauchi S."/>
            <person name="Viragh M."/>
            <person name="Kuo A."/>
            <person name="Thoen E."/>
            <person name="Andreopoulos B."/>
            <person name="Lu D."/>
            <person name="Skrede I."/>
            <person name="Drula E."/>
            <person name="Henrissat B."/>
            <person name="Morin E."/>
            <person name="Kohler A."/>
            <person name="Barry K."/>
            <person name="LaButti K."/>
            <person name="Morin E."/>
            <person name="Salamov A."/>
            <person name="Lipzen A."/>
            <person name="Mereny Z."/>
            <person name="Hegedus B."/>
            <person name="Baldrian P."/>
            <person name="Stursova M."/>
            <person name="Weitz H."/>
            <person name="Taylor A."/>
            <person name="Grigoriev I.V."/>
            <person name="Nagy L.G."/>
            <person name="Martin F."/>
            <person name="Kauserud H."/>
        </authorList>
    </citation>
    <scope>NUCLEOTIDE SEQUENCE</scope>
    <source>
        <strain evidence="1">9284</strain>
    </source>
</reference>
<protein>
    <recommendedName>
        <fullName evidence="3">F-box domain-containing protein</fullName>
    </recommendedName>
</protein>
<accession>A0AAD7BNV5</accession>
<name>A0AAD7BNV5_9AGAR</name>
<dbReference type="AlphaFoldDB" id="A0AAD7BNV5"/>
<proteinExistence type="predicted"/>
<evidence type="ECO:0000313" key="2">
    <source>
        <dbReference type="Proteomes" id="UP001221142"/>
    </source>
</evidence>
<dbReference type="Proteomes" id="UP001221142">
    <property type="component" value="Unassembled WGS sequence"/>
</dbReference>
<evidence type="ECO:0000313" key="1">
    <source>
        <dbReference type="EMBL" id="KAJ7625959.1"/>
    </source>
</evidence>